<gene>
    <name evidence="1" type="ORF">PHYSODRAFT_300527</name>
</gene>
<sequence>MARSSGPVATADSSILLSEGCWLRCSGHGRSGGLGISHSVFHPVALDDMAPAARGRFTCRHWGRYVSSSSFSTLTTPSAEQTWNDARIFILFKTANHTNYELPVLLLLSVFKVVMKAAFVSAAAHKEDIVPEEVVLTVDFFDAFYRATFMPNLSWTSLVVVLVVQFLQTVLELHDLHRRTQSILARLHKTTGVAINSTKRDLLSTLRNHFKGKYAQIFACAPPFVKAYLEKEEMCSTNLAAIGRMG</sequence>
<dbReference type="GeneID" id="20641870"/>
<dbReference type="Proteomes" id="UP000002640">
    <property type="component" value="Unassembled WGS sequence"/>
</dbReference>
<organism evidence="1 2">
    <name type="scientific">Phytophthora sojae (strain P6497)</name>
    <name type="common">Soybean stem and root rot agent</name>
    <name type="synonym">Phytophthora megasperma f. sp. glycines</name>
    <dbReference type="NCBI Taxonomy" id="1094619"/>
    <lineage>
        <taxon>Eukaryota</taxon>
        <taxon>Sar</taxon>
        <taxon>Stramenopiles</taxon>
        <taxon>Oomycota</taxon>
        <taxon>Peronosporomycetes</taxon>
        <taxon>Peronosporales</taxon>
        <taxon>Peronosporaceae</taxon>
        <taxon>Phytophthora</taxon>
    </lineage>
</organism>
<protein>
    <submittedName>
        <fullName evidence="1">Uncharacterized protein</fullName>
    </submittedName>
</protein>
<dbReference type="KEGG" id="psoj:PHYSODRAFT_300527"/>
<proteinExistence type="predicted"/>
<evidence type="ECO:0000313" key="1">
    <source>
        <dbReference type="EMBL" id="EGZ17458.1"/>
    </source>
</evidence>
<dbReference type="RefSeq" id="XP_009526516.1">
    <property type="nucleotide sequence ID" value="XM_009528221.1"/>
</dbReference>
<dbReference type="SMR" id="G4ZEW2"/>
<dbReference type="AlphaFoldDB" id="G4ZEW2"/>
<evidence type="ECO:0000313" key="2">
    <source>
        <dbReference type="Proteomes" id="UP000002640"/>
    </source>
</evidence>
<name>G4ZEW2_PHYSP</name>
<reference evidence="1 2" key="1">
    <citation type="journal article" date="2006" name="Science">
        <title>Phytophthora genome sequences uncover evolutionary origins and mechanisms of pathogenesis.</title>
        <authorList>
            <person name="Tyler B.M."/>
            <person name="Tripathy S."/>
            <person name="Zhang X."/>
            <person name="Dehal P."/>
            <person name="Jiang R.H."/>
            <person name="Aerts A."/>
            <person name="Arredondo F.D."/>
            <person name="Baxter L."/>
            <person name="Bensasson D."/>
            <person name="Beynon J.L."/>
            <person name="Chapman J."/>
            <person name="Damasceno C.M."/>
            <person name="Dorrance A.E."/>
            <person name="Dou D."/>
            <person name="Dickerman A.W."/>
            <person name="Dubchak I.L."/>
            <person name="Garbelotto M."/>
            <person name="Gijzen M."/>
            <person name="Gordon S.G."/>
            <person name="Govers F."/>
            <person name="Grunwald N.J."/>
            <person name="Huang W."/>
            <person name="Ivors K.L."/>
            <person name="Jones R.W."/>
            <person name="Kamoun S."/>
            <person name="Krampis K."/>
            <person name="Lamour K.H."/>
            <person name="Lee M.K."/>
            <person name="McDonald W.H."/>
            <person name="Medina M."/>
            <person name="Meijer H.J."/>
            <person name="Nordberg E.K."/>
            <person name="Maclean D.J."/>
            <person name="Ospina-Giraldo M.D."/>
            <person name="Morris P.F."/>
            <person name="Phuntumart V."/>
            <person name="Putnam N.H."/>
            <person name="Rash S."/>
            <person name="Rose J.K."/>
            <person name="Sakihama Y."/>
            <person name="Salamov A.A."/>
            <person name="Savidor A."/>
            <person name="Scheuring C.F."/>
            <person name="Smith B.M."/>
            <person name="Sobral B.W."/>
            <person name="Terry A."/>
            <person name="Torto-Alalibo T.A."/>
            <person name="Win J."/>
            <person name="Xu Z."/>
            <person name="Zhang H."/>
            <person name="Grigoriev I.V."/>
            <person name="Rokhsar D.S."/>
            <person name="Boore J.L."/>
        </authorList>
    </citation>
    <scope>NUCLEOTIDE SEQUENCE [LARGE SCALE GENOMIC DNA]</scope>
    <source>
        <strain evidence="1 2">P6497</strain>
    </source>
</reference>
<dbReference type="InParanoid" id="G4ZEW2"/>
<dbReference type="EMBL" id="JH159154">
    <property type="protein sequence ID" value="EGZ17458.1"/>
    <property type="molecule type" value="Genomic_DNA"/>
</dbReference>
<keyword evidence="2" id="KW-1185">Reference proteome</keyword>
<accession>G4ZEW2</accession>